<reference evidence="1 2" key="1">
    <citation type="submission" date="2020-07" db="EMBL/GenBank/DDBJ databases">
        <title>Sequencing the genomes of 1000 actinobacteria strains.</title>
        <authorList>
            <person name="Klenk H.-P."/>
        </authorList>
    </citation>
    <scope>NUCLEOTIDE SEQUENCE [LARGE SCALE GENOMIC DNA]</scope>
    <source>
        <strain evidence="1 2">DSM 45763</strain>
    </source>
</reference>
<dbReference type="PANTHER" id="PTHR37807:SF3">
    <property type="entry name" value="OS07G0160300 PROTEIN"/>
    <property type="match status" value="1"/>
</dbReference>
<dbReference type="RefSeq" id="WP_179829195.1">
    <property type="nucleotide sequence ID" value="NZ_JACCCO010000004.1"/>
</dbReference>
<dbReference type="AlphaFoldDB" id="A0A852VCA5"/>
<dbReference type="InterPro" id="IPR027417">
    <property type="entry name" value="P-loop_NTPase"/>
</dbReference>
<organism evidence="1 2">
    <name type="scientific">Streptosporangium sandarakinum</name>
    <dbReference type="NCBI Taxonomy" id="1260955"/>
    <lineage>
        <taxon>Bacteria</taxon>
        <taxon>Bacillati</taxon>
        <taxon>Actinomycetota</taxon>
        <taxon>Actinomycetes</taxon>
        <taxon>Streptosporangiales</taxon>
        <taxon>Streptosporangiaceae</taxon>
        <taxon>Streptosporangium</taxon>
    </lineage>
</organism>
<keyword evidence="1" id="KW-0808">Transferase</keyword>
<gene>
    <name evidence="1" type="ORF">HDA43_006926</name>
</gene>
<accession>A0A852VCA5</accession>
<keyword evidence="1" id="KW-0418">Kinase</keyword>
<name>A0A852VCA5_9ACTN</name>
<dbReference type="Gene3D" id="3.40.50.300">
    <property type="entry name" value="P-loop containing nucleotide triphosphate hydrolases"/>
    <property type="match status" value="1"/>
</dbReference>
<sequence>MLIVMSGLPGAGKSSIAQALGRLLPAPVLSVDPVEAAMWRAGIDRGQPTGLAAYVVVEALASDVLALGQTVIVDAVNDAQEARQQWRGLARRRSAALRYIEVTCSDHALHRRRLEGRRRDIDGFTEPTWASVEARRANFGTWCEDRLVLDSTASLTGNVQIAIAHLRAARRDPLPSTSE</sequence>
<dbReference type="PANTHER" id="PTHR37807">
    <property type="entry name" value="OS07G0160300 PROTEIN"/>
    <property type="match status" value="1"/>
</dbReference>
<proteinExistence type="predicted"/>
<protein>
    <submittedName>
        <fullName evidence="1">Putative kinase</fullName>
    </submittedName>
</protein>
<keyword evidence="2" id="KW-1185">Reference proteome</keyword>
<dbReference type="EMBL" id="JACCCO010000004">
    <property type="protein sequence ID" value="NYF44684.1"/>
    <property type="molecule type" value="Genomic_DNA"/>
</dbReference>
<comment type="caution">
    <text evidence="1">The sequence shown here is derived from an EMBL/GenBank/DDBJ whole genome shotgun (WGS) entry which is preliminary data.</text>
</comment>
<dbReference type="GO" id="GO:0016301">
    <property type="term" value="F:kinase activity"/>
    <property type="evidence" value="ECO:0007669"/>
    <property type="project" value="UniProtKB-KW"/>
</dbReference>
<dbReference type="SUPFAM" id="SSF52540">
    <property type="entry name" value="P-loop containing nucleoside triphosphate hydrolases"/>
    <property type="match status" value="1"/>
</dbReference>
<dbReference type="Pfam" id="PF13671">
    <property type="entry name" value="AAA_33"/>
    <property type="match status" value="1"/>
</dbReference>
<dbReference type="Proteomes" id="UP000576393">
    <property type="component" value="Unassembled WGS sequence"/>
</dbReference>
<evidence type="ECO:0000313" key="1">
    <source>
        <dbReference type="EMBL" id="NYF44684.1"/>
    </source>
</evidence>
<evidence type="ECO:0000313" key="2">
    <source>
        <dbReference type="Proteomes" id="UP000576393"/>
    </source>
</evidence>